<dbReference type="Proteomes" id="UP000503336">
    <property type="component" value="Chromosome"/>
</dbReference>
<dbReference type="GO" id="GO:0016787">
    <property type="term" value="F:hydrolase activity"/>
    <property type="evidence" value="ECO:0007669"/>
    <property type="project" value="UniProtKB-KW"/>
</dbReference>
<feature type="domain" description="Amidohydrolase-related" evidence="2">
    <location>
        <begin position="4"/>
        <end position="296"/>
    </location>
</feature>
<name>A0A7M3T6Y6_9RHOB</name>
<keyword evidence="3" id="KW-0378">Hydrolase</keyword>
<comment type="similarity">
    <text evidence="1">Belongs to the metallo-dependent hydrolases superfamily.</text>
</comment>
<gene>
    <name evidence="3" type="ORF">G5B40_06015</name>
</gene>
<evidence type="ECO:0000313" key="4">
    <source>
        <dbReference type="Proteomes" id="UP000503336"/>
    </source>
</evidence>
<dbReference type="Gene3D" id="3.20.20.140">
    <property type="entry name" value="Metal-dependent hydrolases"/>
    <property type="match status" value="1"/>
</dbReference>
<dbReference type="SUPFAM" id="SSF51556">
    <property type="entry name" value="Metallo-dependent hydrolases"/>
    <property type="match status" value="1"/>
</dbReference>
<dbReference type="PANTHER" id="PTHR43569">
    <property type="entry name" value="AMIDOHYDROLASE"/>
    <property type="match status" value="1"/>
</dbReference>
<reference evidence="3 4" key="1">
    <citation type="submission" date="2020-02" db="EMBL/GenBank/DDBJ databases">
        <title>complete genome sequence of Rhodobacteraceae bacterium.</title>
        <authorList>
            <person name="Park J."/>
            <person name="Kim Y.-S."/>
            <person name="Kim K.-H."/>
        </authorList>
    </citation>
    <scope>NUCLEOTIDE SEQUENCE [LARGE SCALE GENOMIC DNA]</scope>
    <source>
        <strain evidence="3 4">RR4-56</strain>
    </source>
</reference>
<dbReference type="KEGG" id="hdh:G5B40_06015"/>
<dbReference type="InterPro" id="IPR032466">
    <property type="entry name" value="Metal_Hydrolase"/>
</dbReference>
<organism evidence="3 4">
    <name type="scientific">Pikeienuella piscinae</name>
    <dbReference type="NCBI Taxonomy" id="2748098"/>
    <lineage>
        <taxon>Bacteria</taxon>
        <taxon>Pseudomonadati</taxon>
        <taxon>Pseudomonadota</taxon>
        <taxon>Alphaproteobacteria</taxon>
        <taxon>Rhodobacterales</taxon>
        <taxon>Paracoccaceae</taxon>
        <taxon>Pikeienuella</taxon>
    </lineage>
</organism>
<protein>
    <submittedName>
        <fullName evidence="3">Amidohydrolase family protein</fullName>
    </submittedName>
</protein>
<dbReference type="InterPro" id="IPR052350">
    <property type="entry name" value="Metallo-dep_Lactonases"/>
</dbReference>
<proteinExistence type="inferred from homology"/>
<accession>A0A7M3T6Y6</accession>
<dbReference type="InterPro" id="IPR006680">
    <property type="entry name" value="Amidohydro-rel"/>
</dbReference>
<evidence type="ECO:0000259" key="2">
    <source>
        <dbReference type="Pfam" id="PF04909"/>
    </source>
</evidence>
<dbReference type="Pfam" id="PF04909">
    <property type="entry name" value="Amidohydro_2"/>
    <property type="match status" value="1"/>
</dbReference>
<dbReference type="EMBL" id="CP049056">
    <property type="protein sequence ID" value="QIE57767.1"/>
    <property type="molecule type" value="Genomic_DNA"/>
</dbReference>
<evidence type="ECO:0000313" key="3">
    <source>
        <dbReference type="EMBL" id="QIE57767.1"/>
    </source>
</evidence>
<dbReference type="AlphaFoldDB" id="A0A7M3T6Y6"/>
<evidence type="ECO:0000256" key="1">
    <source>
        <dbReference type="ARBA" id="ARBA00038310"/>
    </source>
</evidence>
<keyword evidence="4" id="KW-1185">Reference proteome</keyword>
<sequence length="297" mass="34093">MAFVDSHHHLWDVERNHYPWLRETDHDRGWGDWSALRKSYLAADLLADAAGLPLVKSVHVQANFDPTDPVGETRWLHEVAEDPASRGLPHGVVAFADLSAPDAERVLDAHQEFPRMRGVRQVLNRHPDPKLNRAPADYLADPVWRRMAGRLAARGLSFDAQVYHHQMADLFELARLNPDLVIVLDHIGMPAERDAENIAAWREGIARLSDAPNINVKLSGFGMVDLHWTEESIRPFVLHCIDRFGPERAMFGSNFPVDRLMSDYRRLWRAYDTLTADFSDDERRMMFSETAERVYRV</sequence>
<dbReference type="PANTHER" id="PTHR43569:SF1">
    <property type="entry name" value="BLL3371 PROTEIN"/>
    <property type="match status" value="1"/>
</dbReference>